<evidence type="ECO:0000313" key="2">
    <source>
        <dbReference type="EMBL" id="MCW3475773.1"/>
    </source>
</evidence>
<gene>
    <name evidence="2" type="ORF">OL599_14435</name>
</gene>
<evidence type="ECO:0000259" key="1">
    <source>
        <dbReference type="Pfam" id="PF00144"/>
    </source>
</evidence>
<dbReference type="SUPFAM" id="SSF56601">
    <property type="entry name" value="beta-lactamase/transpeptidase-like"/>
    <property type="match status" value="1"/>
</dbReference>
<dbReference type="Proteomes" id="UP001165679">
    <property type="component" value="Unassembled WGS sequence"/>
</dbReference>
<protein>
    <submittedName>
        <fullName evidence="2">Beta-lactamase family protein</fullName>
    </submittedName>
</protein>
<accession>A0AA42CE92</accession>
<organism evidence="2 3">
    <name type="scientific">Limobrevibacterium gyesilva</name>
    <dbReference type="NCBI Taxonomy" id="2991712"/>
    <lineage>
        <taxon>Bacteria</taxon>
        <taxon>Pseudomonadati</taxon>
        <taxon>Pseudomonadota</taxon>
        <taxon>Alphaproteobacteria</taxon>
        <taxon>Acetobacterales</taxon>
        <taxon>Acetobacteraceae</taxon>
        <taxon>Limobrevibacterium</taxon>
    </lineage>
</organism>
<dbReference type="Pfam" id="PF00144">
    <property type="entry name" value="Beta-lactamase"/>
    <property type="match status" value="1"/>
</dbReference>
<dbReference type="PANTHER" id="PTHR43283:SF3">
    <property type="entry name" value="BETA-LACTAMASE FAMILY PROTEIN (AFU_ORTHOLOGUE AFUA_5G07500)"/>
    <property type="match status" value="1"/>
</dbReference>
<dbReference type="AlphaFoldDB" id="A0AA42CE92"/>
<dbReference type="InterPro" id="IPR012338">
    <property type="entry name" value="Beta-lactam/transpept-like"/>
</dbReference>
<evidence type="ECO:0000313" key="3">
    <source>
        <dbReference type="Proteomes" id="UP001165679"/>
    </source>
</evidence>
<sequence length="388" mass="41494">MSATTRIDRVLQDAAGKVPGLVALATTGTETIYEGAFGRRDVSAEAPMTVDTVFWLASMTKAVVSAAAMQLVEQNRLALDTPIAQTLPALAAPKVLAGFDAAGAPVLRDAAGPITLRQLLSHSAGYGYTMWNAELGRYLRHADLPRVPTNWEELQRTPLLFDPGTRWNYGINTDLVGKVVEAASGQLLDEYLRDHVLGPLGMHDTGVTLSSAQRARQARMHARQEGGSLTPMEFPVGQGPSFFMGGGALCGTGRDYLRFLRMMLNGGTLDGTRLLSPRTVAEMARNQIGDISVVPMRSATPATTNDADFFPGMEKKWGLGFLINTQQAPTGRSAGSLAWAGLGNTYYWIDPTAGVAGVILMQMLPFADEQALDVFAGFERAVYAAIGG</sequence>
<dbReference type="InterPro" id="IPR050789">
    <property type="entry name" value="Diverse_Enzym_Activities"/>
</dbReference>
<keyword evidence="3" id="KW-1185">Reference proteome</keyword>
<feature type="domain" description="Beta-lactamase-related" evidence="1">
    <location>
        <begin position="12"/>
        <end position="368"/>
    </location>
</feature>
<dbReference type="InterPro" id="IPR001466">
    <property type="entry name" value="Beta-lactam-related"/>
</dbReference>
<reference evidence="2" key="1">
    <citation type="submission" date="2022-09" db="EMBL/GenBank/DDBJ databases">
        <title>Rhodovastum sp. nov. RN2-1 isolated from soil in Seongnam, South Korea.</title>
        <authorList>
            <person name="Le N.T."/>
        </authorList>
    </citation>
    <scope>NUCLEOTIDE SEQUENCE</scope>
    <source>
        <strain evidence="2">RN2-1</strain>
    </source>
</reference>
<proteinExistence type="predicted"/>
<dbReference type="PANTHER" id="PTHR43283">
    <property type="entry name" value="BETA-LACTAMASE-RELATED"/>
    <property type="match status" value="1"/>
</dbReference>
<dbReference type="EMBL" id="JAPDNT010000011">
    <property type="protein sequence ID" value="MCW3475773.1"/>
    <property type="molecule type" value="Genomic_DNA"/>
</dbReference>
<name>A0AA42CE92_9PROT</name>
<comment type="caution">
    <text evidence="2">The sequence shown here is derived from an EMBL/GenBank/DDBJ whole genome shotgun (WGS) entry which is preliminary data.</text>
</comment>
<reference evidence="2" key="2">
    <citation type="submission" date="2022-10" db="EMBL/GenBank/DDBJ databases">
        <authorList>
            <person name="Trinh H.N."/>
        </authorList>
    </citation>
    <scope>NUCLEOTIDE SEQUENCE</scope>
    <source>
        <strain evidence="2">RN2-1</strain>
    </source>
</reference>
<dbReference type="Gene3D" id="3.40.710.10">
    <property type="entry name" value="DD-peptidase/beta-lactamase superfamily"/>
    <property type="match status" value="1"/>
</dbReference>
<dbReference type="RefSeq" id="WP_264714497.1">
    <property type="nucleotide sequence ID" value="NZ_JAPDNT010000011.1"/>
</dbReference>